<comment type="catalytic activity">
    <reaction evidence="12">
        <text>2 a 1,2-diacyl-sn-glycero-3-phospho-(1'-sn-glycerol) = a cardiolipin + glycerol</text>
        <dbReference type="Rhea" id="RHEA:31451"/>
        <dbReference type="ChEBI" id="CHEBI:17754"/>
        <dbReference type="ChEBI" id="CHEBI:62237"/>
        <dbReference type="ChEBI" id="CHEBI:64716"/>
    </reaction>
</comment>
<dbReference type="Gene3D" id="3.30.870.10">
    <property type="entry name" value="Endonuclease Chain A"/>
    <property type="match status" value="2"/>
</dbReference>
<keyword evidence="6" id="KW-0677">Repeat</keyword>
<reference evidence="16" key="1">
    <citation type="submission" date="2020-03" db="EMBL/GenBank/DDBJ databases">
        <title>Draft sequencing of Paenibacilllus sp. S3N08.</title>
        <authorList>
            <person name="Kim D.-U."/>
        </authorList>
    </citation>
    <scope>NUCLEOTIDE SEQUENCE</scope>
    <source>
        <strain evidence="16">S3N08</strain>
    </source>
</reference>
<evidence type="ECO:0000256" key="6">
    <source>
        <dbReference type="ARBA" id="ARBA00022737"/>
    </source>
</evidence>
<name>A0ABX0J830_9BACL</name>
<evidence type="ECO:0000313" key="16">
    <source>
        <dbReference type="EMBL" id="NHN31956.1"/>
    </source>
</evidence>
<evidence type="ECO:0000256" key="11">
    <source>
        <dbReference type="ARBA" id="ARBA00023264"/>
    </source>
</evidence>
<gene>
    <name evidence="16" type="primary">cls</name>
    <name evidence="16" type="ORF">G9U52_19135</name>
</gene>
<evidence type="ECO:0000256" key="14">
    <source>
        <dbReference type="SAM" id="MobiDB-lite"/>
    </source>
</evidence>
<dbReference type="InterPro" id="IPR030874">
    <property type="entry name" value="Cardiolipin_synth_Firmi"/>
</dbReference>
<keyword evidence="7 12" id="KW-1133">Transmembrane helix</keyword>
<keyword evidence="10 12" id="KW-0594">Phospholipid biosynthesis</keyword>
<evidence type="ECO:0000256" key="4">
    <source>
        <dbReference type="ARBA" id="ARBA00022679"/>
    </source>
</evidence>
<evidence type="ECO:0000256" key="8">
    <source>
        <dbReference type="ARBA" id="ARBA00023098"/>
    </source>
</evidence>
<feature type="active site" evidence="12">
    <location>
        <position position="407"/>
    </location>
</feature>
<dbReference type="NCBIfam" id="TIGR04265">
    <property type="entry name" value="bac_cardiolipin"/>
    <property type="match status" value="1"/>
</dbReference>
<dbReference type="PANTHER" id="PTHR21248">
    <property type="entry name" value="CARDIOLIPIN SYNTHASE"/>
    <property type="match status" value="1"/>
</dbReference>
<dbReference type="InterPro" id="IPR027379">
    <property type="entry name" value="CLS_N"/>
</dbReference>
<evidence type="ECO:0000256" key="9">
    <source>
        <dbReference type="ARBA" id="ARBA00023136"/>
    </source>
</evidence>
<evidence type="ECO:0000256" key="2">
    <source>
        <dbReference type="ARBA" id="ARBA00022475"/>
    </source>
</evidence>
<comment type="caution">
    <text evidence="16">The sequence shown here is derived from an EMBL/GenBank/DDBJ whole genome shotgun (WGS) entry which is preliminary data.</text>
</comment>
<dbReference type="Proteomes" id="UP001165962">
    <property type="component" value="Unassembled WGS sequence"/>
</dbReference>
<dbReference type="InterPro" id="IPR001736">
    <property type="entry name" value="PLipase_D/transphosphatidylase"/>
</dbReference>
<organism evidence="16 17">
    <name type="scientific">Paenibacillus agricola</name>
    <dbReference type="NCBI Taxonomy" id="2716264"/>
    <lineage>
        <taxon>Bacteria</taxon>
        <taxon>Bacillati</taxon>
        <taxon>Bacillota</taxon>
        <taxon>Bacilli</taxon>
        <taxon>Bacillales</taxon>
        <taxon>Paenibacillaceae</taxon>
        <taxon>Paenibacillus</taxon>
    </lineage>
</organism>
<dbReference type="CDD" id="cd09110">
    <property type="entry name" value="PLDc_CLS_1"/>
    <property type="match status" value="1"/>
</dbReference>
<keyword evidence="11 12" id="KW-1208">Phospholipid metabolism</keyword>
<evidence type="ECO:0000256" key="10">
    <source>
        <dbReference type="ARBA" id="ARBA00023209"/>
    </source>
</evidence>
<dbReference type="Pfam" id="PF13091">
    <property type="entry name" value="PLDc_2"/>
    <property type="match status" value="2"/>
</dbReference>
<evidence type="ECO:0000256" key="3">
    <source>
        <dbReference type="ARBA" id="ARBA00022516"/>
    </source>
</evidence>
<keyword evidence="2 12" id="KW-1003">Cell membrane</keyword>
<dbReference type="CDD" id="cd09112">
    <property type="entry name" value="PLDc_CLS_2"/>
    <property type="match status" value="1"/>
</dbReference>
<dbReference type="InterPro" id="IPR025202">
    <property type="entry name" value="PLD-like_dom"/>
</dbReference>
<keyword evidence="5 12" id="KW-0812">Transmembrane</keyword>
<feature type="active site" evidence="12">
    <location>
        <position position="412"/>
    </location>
</feature>
<evidence type="ECO:0000259" key="15">
    <source>
        <dbReference type="PROSITE" id="PS50035"/>
    </source>
</evidence>
<dbReference type="HAMAP" id="MF_01916">
    <property type="entry name" value="Cardiolipin_synth_Cls"/>
    <property type="match status" value="1"/>
</dbReference>
<sequence length="487" mass="56178">MKWLVALLLLFIFQIFTILIIEFRRPSKTVAWMFILFVFPIIGFIMYYFLAKEYSRRKKVKRHQLQYADEQGNQKEWTANGGITRESTAFEAFYKQKRLYNLLGRFPGAPFTWNNNVRVLTNAKSTYSAMLEAMEGAKQYIHFEIYTFRNDGIGRTFQELLIRKAKQGVKVRCIFDGIGSYELQDAFIEQFRRGGVEIYLFLPPLIAFFDKRMNYRNHRRIVVIDGHTGYLGGLNIGDEYRGGNPKLGFWRDTHLELIGDAVGRLQAVFARDWMFVSGQQVSEGLSENKADSPDGINRLGSPPQHGKPVQIISSGPDARQATILQMYFGAITCAQERIYIMTPYFIPDPSLRMALKTAAISGLEVIILFPLLSDSQAVHYASISYFEELMEAGVRFYVYQKGFMHAKVLIIDNMFASVGSANVDIRSFYSNFEINALLFDKEAVERLVDDFNNDLQDSEEWELEVFRRRPRLHKAKEIAARLLSPLF</sequence>
<evidence type="ECO:0000313" key="17">
    <source>
        <dbReference type="Proteomes" id="UP001165962"/>
    </source>
</evidence>
<keyword evidence="9 12" id="KW-0472">Membrane</keyword>
<feature type="domain" description="PLD phosphodiesterase" evidence="15">
    <location>
        <begin position="400"/>
        <end position="427"/>
    </location>
</feature>
<feature type="active site" evidence="12">
    <location>
        <position position="218"/>
    </location>
</feature>
<comment type="similarity">
    <text evidence="12">Belongs to the phospholipase D family. Cardiolipin synthase subfamily.</text>
</comment>
<keyword evidence="17" id="KW-1185">Reference proteome</keyword>
<dbReference type="InterPro" id="IPR022924">
    <property type="entry name" value="Cardiolipin_synthase"/>
</dbReference>
<feature type="active site" evidence="12">
    <location>
        <position position="405"/>
    </location>
</feature>
<evidence type="ECO:0000256" key="7">
    <source>
        <dbReference type="ARBA" id="ARBA00022989"/>
    </source>
</evidence>
<feature type="region of interest" description="Disordered" evidence="14">
    <location>
        <begin position="285"/>
        <end position="307"/>
    </location>
</feature>
<evidence type="ECO:0000256" key="5">
    <source>
        <dbReference type="ARBA" id="ARBA00022692"/>
    </source>
</evidence>
<accession>A0ABX0J830</accession>
<proteinExistence type="inferred from homology"/>
<keyword evidence="8 12" id="KW-0443">Lipid metabolism</keyword>
<dbReference type="Pfam" id="PF13396">
    <property type="entry name" value="PLDc_N"/>
    <property type="match status" value="1"/>
</dbReference>
<dbReference type="EC" id="2.7.8.-" evidence="12 13"/>
<dbReference type="SMART" id="SM00155">
    <property type="entry name" value="PLDc"/>
    <property type="match status" value="2"/>
</dbReference>
<evidence type="ECO:0000256" key="13">
    <source>
        <dbReference type="NCBIfam" id="TIGR04265"/>
    </source>
</evidence>
<comment type="subcellular location">
    <subcellularLocation>
        <location evidence="1 12">Cell membrane</location>
        <topology evidence="1 12">Multi-pass membrane protein</topology>
    </subcellularLocation>
</comment>
<dbReference type="PROSITE" id="PS50035">
    <property type="entry name" value="PLD"/>
    <property type="match status" value="2"/>
</dbReference>
<keyword evidence="4 12" id="KW-0808">Transferase</keyword>
<evidence type="ECO:0000256" key="1">
    <source>
        <dbReference type="ARBA" id="ARBA00004651"/>
    </source>
</evidence>
<feature type="transmembrane region" description="Helical" evidence="12">
    <location>
        <begin position="30"/>
        <end position="51"/>
    </location>
</feature>
<dbReference type="RefSeq" id="WP_166152230.1">
    <property type="nucleotide sequence ID" value="NZ_JAAOIW010000006.1"/>
</dbReference>
<evidence type="ECO:0000256" key="12">
    <source>
        <dbReference type="HAMAP-Rule" id="MF_01916"/>
    </source>
</evidence>
<comment type="caution">
    <text evidence="12">Lacks conserved residue(s) required for the propagation of feature annotation.</text>
</comment>
<protein>
    <recommendedName>
        <fullName evidence="12 13">Cardiolipin synthase</fullName>
        <shortName evidence="12">CL synthase</shortName>
        <ecNumber evidence="12 13">2.7.8.-</ecNumber>
    </recommendedName>
</protein>
<comment type="function">
    <text evidence="12">Catalyzes the reversible phosphatidyl group transfer from one phosphatidylglycerol molecule to another to form cardiolipin (CL) (diphosphatidylglycerol) and glycerol.</text>
</comment>
<dbReference type="SUPFAM" id="SSF56024">
    <property type="entry name" value="Phospholipase D/nuclease"/>
    <property type="match status" value="2"/>
</dbReference>
<keyword evidence="3 12" id="KW-0444">Lipid biosynthesis</keyword>
<dbReference type="EMBL" id="JAAOIW010000006">
    <property type="protein sequence ID" value="NHN31956.1"/>
    <property type="molecule type" value="Genomic_DNA"/>
</dbReference>
<feature type="active site" evidence="12">
    <location>
        <position position="225"/>
    </location>
</feature>
<feature type="domain" description="PLD phosphodiesterase" evidence="15">
    <location>
        <begin position="213"/>
        <end position="240"/>
    </location>
</feature>
<dbReference type="PANTHER" id="PTHR21248:SF22">
    <property type="entry name" value="PHOSPHOLIPASE D"/>
    <property type="match status" value="1"/>
</dbReference>